<name>A0A852ZEB8_9ACTN</name>
<keyword evidence="2 6" id="KW-0732">Signal</keyword>
<dbReference type="Pfam" id="PF13416">
    <property type="entry name" value="SBP_bac_8"/>
    <property type="match status" value="1"/>
</dbReference>
<evidence type="ECO:0000256" key="4">
    <source>
        <dbReference type="ARBA" id="ARBA00023139"/>
    </source>
</evidence>
<comment type="caution">
    <text evidence="7">The sequence shown here is derived from an EMBL/GenBank/DDBJ whole genome shotgun (WGS) entry which is preliminary data.</text>
</comment>
<dbReference type="RefSeq" id="WP_179787683.1">
    <property type="nucleotide sequence ID" value="NZ_BAAARR010000024.1"/>
</dbReference>
<accession>A0A852ZEB8</accession>
<dbReference type="Proteomes" id="UP000579605">
    <property type="component" value="Unassembled WGS sequence"/>
</dbReference>
<dbReference type="InterPro" id="IPR006059">
    <property type="entry name" value="SBP"/>
</dbReference>
<keyword evidence="4" id="KW-0564">Palmitate</keyword>
<evidence type="ECO:0000313" key="8">
    <source>
        <dbReference type="Proteomes" id="UP000579605"/>
    </source>
</evidence>
<evidence type="ECO:0000256" key="6">
    <source>
        <dbReference type="SAM" id="SignalP"/>
    </source>
</evidence>
<reference evidence="7 8" key="1">
    <citation type="submission" date="2020-07" db="EMBL/GenBank/DDBJ databases">
        <title>Sequencing the genomes of 1000 actinobacteria strains.</title>
        <authorList>
            <person name="Klenk H.-P."/>
        </authorList>
    </citation>
    <scope>NUCLEOTIDE SEQUENCE [LARGE SCALE GENOMIC DNA]</scope>
    <source>
        <strain evidence="7 8">DSM 18448</strain>
    </source>
</reference>
<keyword evidence="3" id="KW-0472">Membrane</keyword>
<evidence type="ECO:0000313" key="7">
    <source>
        <dbReference type="EMBL" id="NYH90062.1"/>
    </source>
</evidence>
<dbReference type="PANTHER" id="PTHR43649">
    <property type="entry name" value="ARABINOSE-BINDING PROTEIN-RELATED"/>
    <property type="match status" value="1"/>
</dbReference>
<proteinExistence type="predicted"/>
<feature type="signal peptide" evidence="6">
    <location>
        <begin position="1"/>
        <end position="24"/>
    </location>
</feature>
<feature type="chain" id="PRO_5038897948" evidence="6">
    <location>
        <begin position="25"/>
        <end position="461"/>
    </location>
</feature>
<dbReference type="PROSITE" id="PS51257">
    <property type="entry name" value="PROKAR_LIPOPROTEIN"/>
    <property type="match status" value="1"/>
</dbReference>
<evidence type="ECO:0000256" key="5">
    <source>
        <dbReference type="ARBA" id="ARBA00023288"/>
    </source>
</evidence>
<dbReference type="PANTHER" id="PTHR43649:SF33">
    <property type="entry name" value="POLYGALACTURONAN_RHAMNOGALACTURONAN-BINDING PROTEIN YTCQ"/>
    <property type="match status" value="1"/>
</dbReference>
<sequence>MSSSRNRILARVGVGLATVPILLAAACAPGGSTSDSNGPSVKPSSKIATDPAKAGKVSLTVWDINTSGGANDAMVKLNQEFEKKYPNVKINRVSRTLNDTKTTLKLALSGDNPPDVVQANQGYPDMGAFVKAGLLTPLDQYNKVYKWDQKFPKQLLDLNKFSTNGKDWQTGSLYGVSQTGEIVGIYYNKKLLKQAGIAAPKTWADFEAALPKAKAKGLLPIQFGTSDKSPSIHLFGVVQAATAGKQAVRNLVTSKGGEWSDAGTSKAAETVQSWAKKGYLSPGFNGLSGDAASANFAKGQGVFRIDGTWRLAELEKAMGSNVGFMNPPSVKAGQPSVTEGGEGLAWAVTSKAKKPDVAAAYINFISNAHADDVLAQTGNLPAVAPPNYQPKAGTLTADIFSGWKKISENDGLVPYLDYTTPTFYDTLTSNLQQLLGGKQNVKQFTGSLDSDYDAFKQKQSK</sequence>
<protein>
    <submittedName>
        <fullName evidence="7">Raffinose/stachyose/melibiose transport system substrate-binding protein</fullName>
    </submittedName>
</protein>
<evidence type="ECO:0000256" key="1">
    <source>
        <dbReference type="ARBA" id="ARBA00022475"/>
    </source>
</evidence>
<keyword evidence="5" id="KW-0449">Lipoprotein</keyword>
<dbReference type="SUPFAM" id="SSF53850">
    <property type="entry name" value="Periplasmic binding protein-like II"/>
    <property type="match status" value="1"/>
</dbReference>
<keyword evidence="1" id="KW-1003">Cell membrane</keyword>
<evidence type="ECO:0000256" key="3">
    <source>
        <dbReference type="ARBA" id="ARBA00023136"/>
    </source>
</evidence>
<organism evidence="7 8">
    <name type="scientific">Actinopolymorpha rutila</name>
    <dbReference type="NCBI Taxonomy" id="446787"/>
    <lineage>
        <taxon>Bacteria</taxon>
        <taxon>Bacillati</taxon>
        <taxon>Actinomycetota</taxon>
        <taxon>Actinomycetes</taxon>
        <taxon>Propionibacteriales</taxon>
        <taxon>Actinopolymorphaceae</taxon>
        <taxon>Actinopolymorpha</taxon>
    </lineage>
</organism>
<gene>
    <name evidence="7" type="ORF">F4554_002700</name>
</gene>
<dbReference type="EMBL" id="JACBZH010000001">
    <property type="protein sequence ID" value="NYH90062.1"/>
    <property type="molecule type" value="Genomic_DNA"/>
</dbReference>
<keyword evidence="8" id="KW-1185">Reference proteome</keyword>
<dbReference type="Gene3D" id="3.40.190.10">
    <property type="entry name" value="Periplasmic binding protein-like II"/>
    <property type="match status" value="2"/>
</dbReference>
<dbReference type="AlphaFoldDB" id="A0A852ZEB8"/>
<evidence type="ECO:0000256" key="2">
    <source>
        <dbReference type="ARBA" id="ARBA00022729"/>
    </source>
</evidence>
<dbReference type="InterPro" id="IPR050490">
    <property type="entry name" value="Bact_solute-bd_prot1"/>
</dbReference>